<keyword evidence="3" id="KW-1185">Reference proteome</keyword>
<proteinExistence type="predicted"/>
<name>A0A8K1FJC4_PYTOL</name>
<dbReference type="Pfam" id="PF13640">
    <property type="entry name" value="2OG-FeII_Oxy_3"/>
    <property type="match status" value="1"/>
</dbReference>
<dbReference type="InterPro" id="IPR044862">
    <property type="entry name" value="Pro_4_hyd_alph_FE2OG_OXY"/>
</dbReference>
<evidence type="ECO:0000313" key="2">
    <source>
        <dbReference type="EMBL" id="TMW65925.1"/>
    </source>
</evidence>
<dbReference type="OrthoDB" id="116233at2759"/>
<dbReference type="Gene3D" id="2.60.120.620">
    <property type="entry name" value="q2cbj1_9rhob like domain"/>
    <property type="match status" value="1"/>
</dbReference>
<sequence>MLSKEERRAPARAVTEALAKVQSPGDYYTKGANDEYPDPGLNIQGLGFVPVPLTVESAKAIINKSHLAPYGHGEETIVNTQVRDTWELNAQTQFTLQNPAWQHFIDRITAACARDLGIDPTTHNVTAKPYKLLIYETGGKFEKHQDSEKEHGMFGTLVVVLPSVFTGGELVIHGPAGRQTESFTWDPSVGSMFSVQYAAFYGDCEHDVKAVTSGYRVCLTYNLLSTKAGTLVAPTNEAYLGLRAALDEFFAKAEARNSEKRLVYMLEHKYTKQGLGFDFLKNRDIVVMRSLAKYCEESSDGAYMLFLARVEWKEVEEEFTLDLNLPFIPYGSTLTEIASQNTIHDADGDSCYAIEAEVVPSGWWKKIDWDGDRHVPYTGNEGDYEENWYESAALIVRPTEEALEGIKTTQGVNAAVNVWLRMAKSGHPQARACAKMIFVDEDETCWTTGSDEFAETMKIVVFQWKAFDIFSLTIELCNKCTYQPLLASVMDHFGWEERIEDMIKLIEGKGSSRDAVALVCSLLAPSTPPSCVEKLLQVSRLSPPSDGHGLPSVADLACLFTKSYPETRRIIREWVDAGEKELLMKLVVPAFIEFASSIPSDQVTDELHGQKNVILEKVDASGKKMIKTLRDLWGGEETTDQDQKRQKMTDEA</sequence>
<evidence type="ECO:0000313" key="3">
    <source>
        <dbReference type="Proteomes" id="UP000794436"/>
    </source>
</evidence>
<comment type="caution">
    <text evidence="2">The sequence shown here is derived from an EMBL/GenBank/DDBJ whole genome shotgun (WGS) entry which is preliminary data.</text>
</comment>
<accession>A0A8K1FJC4</accession>
<gene>
    <name evidence="2" type="ORF">Poli38472_003690</name>
</gene>
<dbReference type="Proteomes" id="UP000794436">
    <property type="component" value="Unassembled WGS sequence"/>
</dbReference>
<organism evidence="2 3">
    <name type="scientific">Pythium oligandrum</name>
    <name type="common">Mycoparasitic fungus</name>
    <dbReference type="NCBI Taxonomy" id="41045"/>
    <lineage>
        <taxon>Eukaryota</taxon>
        <taxon>Sar</taxon>
        <taxon>Stramenopiles</taxon>
        <taxon>Oomycota</taxon>
        <taxon>Peronosporomycetes</taxon>
        <taxon>Pythiales</taxon>
        <taxon>Pythiaceae</taxon>
        <taxon>Pythium</taxon>
    </lineage>
</organism>
<protein>
    <recommendedName>
        <fullName evidence="1">Prolyl 4-hydroxylase alpha subunit Fe(2+) 2OG dioxygenase domain-containing protein</fullName>
    </recommendedName>
</protein>
<dbReference type="EMBL" id="SPLM01000036">
    <property type="protein sequence ID" value="TMW65925.1"/>
    <property type="molecule type" value="Genomic_DNA"/>
</dbReference>
<dbReference type="AlphaFoldDB" id="A0A8K1FJC4"/>
<feature type="domain" description="Prolyl 4-hydroxylase alpha subunit Fe(2+) 2OG dioxygenase" evidence="1">
    <location>
        <begin position="131"/>
        <end position="222"/>
    </location>
</feature>
<evidence type="ECO:0000259" key="1">
    <source>
        <dbReference type="Pfam" id="PF13640"/>
    </source>
</evidence>
<dbReference type="PANTHER" id="PTHR33099:SF7">
    <property type="entry name" value="MYND-TYPE DOMAIN-CONTAINING PROTEIN"/>
    <property type="match status" value="1"/>
</dbReference>
<dbReference type="PANTHER" id="PTHR33099">
    <property type="entry name" value="FE2OG DIOXYGENASE DOMAIN-CONTAINING PROTEIN"/>
    <property type="match status" value="1"/>
</dbReference>
<reference evidence="2" key="1">
    <citation type="submission" date="2019-03" db="EMBL/GenBank/DDBJ databases">
        <title>Long read genome sequence of the mycoparasitic Pythium oligandrum ATCC 38472 isolated from sugarbeet rhizosphere.</title>
        <authorList>
            <person name="Gaulin E."/>
        </authorList>
    </citation>
    <scope>NUCLEOTIDE SEQUENCE</scope>
    <source>
        <strain evidence="2">ATCC 38472_TT</strain>
    </source>
</reference>